<gene>
    <name evidence="1" type="ORF">LCGC14_0503600</name>
</gene>
<protein>
    <submittedName>
        <fullName evidence="1">Uncharacterized protein</fullName>
    </submittedName>
</protein>
<organism evidence="1">
    <name type="scientific">marine sediment metagenome</name>
    <dbReference type="NCBI Taxonomy" id="412755"/>
    <lineage>
        <taxon>unclassified sequences</taxon>
        <taxon>metagenomes</taxon>
        <taxon>ecological metagenomes</taxon>
    </lineage>
</organism>
<dbReference type="AlphaFoldDB" id="A0A0F9SLJ3"/>
<reference evidence="1" key="1">
    <citation type="journal article" date="2015" name="Nature">
        <title>Complex archaea that bridge the gap between prokaryotes and eukaryotes.</title>
        <authorList>
            <person name="Spang A."/>
            <person name="Saw J.H."/>
            <person name="Jorgensen S.L."/>
            <person name="Zaremba-Niedzwiedzka K."/>
            <person name="Martijn J."/>
            <person name="Lind A.E."/>
            <person name="van Eijk R."/>
            <person name="Schleper C."/>
            <person name="Guy L."/>
            <person name="Ettema T.J."/>
        </authorList>
    </citation>
    <scope>NUCLEOTIDE SEQUENCE</scope>
</reference>
<evidence type="ECO:0000313" key="1">
    <source>
        <dbReference type="EMBL" id="KKN63242.1"/>
    </source>
</evidence>
<name>A0A0F9SLJ3_9ZZZZ</name>
<sequence length="79" mass="8818">MKIIELGDPQPMDCPSCGDKMGYKHSDYMKVHYETFYNSDGSEGGGSYSDFIRILNLGVIAICCECNARLPFKLNRSGE</sequence>
<dbReference type="EMBL" id="LAZR01000596">
    <property type="protein sequence ID" value="KKN63242.1"/>
    <property type="molecule type" value="Genomic_DNA"/>
</dbReference>
<accession>A0A0F9SLJ3</accession>
<comment type="caution">
    <text evidence="1">The sequence shown here is derived from an EMBL/GenBank/DDBJ whole genome shotgun (WGS) entry which is preliminary data.</text>
</comment>
<proteinExistence type="predicted"/>